<dbReference type="Proteomes" id="UP000198228">
    <property type="component" value="Chromosome I"/>
</dbReference>
<dbReference type="InterPro" id="IPR038128">
    <property type="entry name" value="Gamma_PGA_hydro_sf"/>
</dbReference>
<protein>
    <submittedName>
        <fullName evidence="2">Phage-related replication protein YjqB, UPF0714/DUF867 family</fullName>
    </submittedName>
</protein>
<dbReference type="RefSeq" id="WP_088961332.1">
    <property type="nucleotide sequence ID" value="NZ_LT607410.1"/>
</dbReference>
<feature type="compositionally biased region" description="Basic and acidic residues" evidence="1">
    <location>
        <begin position="1"/>
        <end position="15"/>
    </location>
</feature>
<reference evidence="2 3" key="1">
    <citation type="submission" date="2016-06" db="EMBL/GenBank/DDBJ databases">
        <authorList>
            <person name="Kjaerup R.B."/>
            <person name="Dalgaard T.S."/>
            <person name="Juul-Madsen H.R."/>
        </authorList>
    </citation>
    <scope>NUCLEOTIDE SEQUENCE [LARGE SCALE GENOMIC DNA]</scope>
    <source>
        <strain evidence="2 3">DSM 43821</strain>
    </source>
</reference>
<dbReference type="InterPro" id="IPR008585">
    <property type="entry name" value="Gamma_PGA_hydro"/>
</dbReference>
<accession>A0A1C4XHV4</accession>
<proteinExistence type="predicted"/>
<name>A0A1C4XHV4_9ACTN</name>
<sequence>MTSAEDRTGDPDRPRPSRPTAHPTDRYGSNTELYATAGLVEGVEYAVRCCHRCAPDEQPGCATGTTRTAVLAPHGGGIEVGTSELCLAVAGYHPATLEPSTDGKGWHHYWMFEGLLDSGNAALHVTSANCDDPWAESICGGVRHAVALHGCTTRQAGEPDGTGAVVIGGLDAGLRDLLRRELAKVNIAVARRVNRAIDGSSPQNICNRTASRAGAQLELTTPLREAMFRTNTWDGRKHTTRPLFWDFVSATRTALALHADA</sequence>
<dbReference type="AlphaFoldDB" id="A0A1C4XHV4"/>
<organism evidence="2 3">
    <name type="scientific">Micromonospora purpureochromogenes</name>
    <dbReference type="NCBI Taxonomy" id="47872"/>
    <lineage>
        <taxon>Bacteria</taxon>
        <taxon>Bacillati</taxon>
        <taxon>Actinomycetota</taxon>
        <taxon>Actinomycetes</taxon>
        <taxon>Micromonosporales</taxon>
        <taxon>Micromonosporaceae</taxon>
        <taxon>Micromonospora</taxon>
    </lineage>
</organism>
<feature type="region of interest" description="Disordered" evidence="1">
    <location>
        <begin position="1"/>
        <end position="29"/>
    </location>
</feature>
<dbReference type="EMBL" id="LT607410">
    <property type="protein sequence ID" value="SCF07761.1"/>
    <property type="molecule type" value="Genomic_DNA"/>
</dbReference>
<evidence type="ECO:0000313" key="3">
    <source>
        <dbReference type="Proteomes" id="UP000198228"/>
    </source>
</evidence>
<dbReference type="Pfam" id="PF05908">
    <property type="entry name" value="Gamma_PGA_hydro"/>
    <property type="match status" value="1"/>
</dbReference>
<evidence type="ECO:0000313" key="2">
    <source>
        <dbReference type="EMBL" id="SCF07761.1"/>
    </source>
</evidence>
<gene>
    <name evidence="2" type="ORF">GA0074696_2586</name>
</gene>
<evidence type="ECO:0000256" key="1">
    <source>
        <dbReference type="SAM" id="MobiDB-lite"/>
    </source>
</evidence>
<dbReference type="Gene3D" id="3.40.630.100">
    <property type="entry name" value="Poly-gamma-glutamate hydrolase, zinc-binding motif"/>
    <property type="match status" value="1"/>
</dbReference>